<dbReference type="EMBL" id="UFZQ01000001">
    <property type="protein sequence ID" value="STE83594.1"/>
    <property type="molecule type" value="Genomic_DNA"/>
</dbReference>
<evidence type="ECO:0000313" key="4">
    <source>
        <dbReference type="EMBL" id="QMS36497.1"/>
    </source>
</evidence>
<dbReference type="Proteomes" id="UP000255460">
    <property type="component" value="Unassembled WGS sequence"/>
</dbReference>
<evidence type="ECO:0000313" key="1">
    <source>
        <dbReference type="EMBL" id="EFC2249687.1"/>
    </source>
</evidence>
<evidence type="ECO:0000313" key="3">
    <source>
        <dbReference type="EMBL" id="QMS36492.1"/>
    </source>
</evidence>
<dbReference type="Proteomes" id="UP000514533">
    <property type="component" value="Chromosome"/>
</dbReference>
<accession>A0A0Q3EJN0</accession>
<reference evidence="7 8" key="3">
    <citation type="submission" date="2020-06" db="EMBL/GenBank/DDBJ databases">
        <title>REHAB project genomes.</title>
        <authorList>
            <person name="Shaw L.P."/>
        </authorList>
    </citation>
    <scope>NUCLEOTIDE SEQUENCE [LARGE SCALE GENOMIC DNA]</scope>
    <source>
        <strain evidence="3 7">RHB01-C20</strain>
        <strain evidence="2 8">RHB10-C12</strain>
    </source>
</reference>
<dbReference type="Proteomes" id="UP000514754">
    <property type="component" value="Chromosome"/>
</dbReference>
<evidence type="ECO:0000313" key="2">
    <source>
        <dbReference type="EMBL" id="QMO38781.1"/>
    </source>
</evidence>
<dbReference type="EMBL" id="CP055981">
    <property type="protein sequence ID" value="QMS36497.1"/>
    <property type="molecule type" value="Genomic_DNA"/>
</dbReference>
<gene>
    <name evidence="1" type="ORF">E5H86_28960</name>
    <name evidence="3" type="ORF">HVV39_07140</name>
    <name evidence="4" type="ORF">HVV39_14795</name>
    <name evidence="2" type="ORF">HVW43_21235</name>
    <name evidence="5" type="ORF">NCTC10418_01250</name>
</gene>
<evidence type="ECO:0000313" key="6">
    <source>
        <dbReference type="Proteomes" id="UP000255460"/>
    </source>
</evidence>
<organism evidence="1 9">
    <name type="scientific">Escherichia coli</name>
    <dbReference type="NCBI Taxonomy" id="562"/>
    <lineage>
        <taxon>Bacteria</taxon>
        <taxon>Pseudomonadati</taxon>
        <taxon>Pseudomonadota</taxon>
        <taxon>Gammaproteobacteria</taxon>
        <taxon>Enterobacterales</taxon>
        <taxon>Enterobacteriaceae</taxon>
        <taxon>Escherichia</taxon>
    </lineage>
</organism>
<evidence type="ECO:0000313" key="5">
    <source>
        <dbReference type="EMBL" id="STE83594.1"/>
    </source>
</evidence>
<dbReference type="Proteomes" id="UP000531916">
    <property type="component" value="Unassembled WGS sequence"/>
</dbReference>
<dbReference type="EMBL" id="CP057906">
    <property type="protein sequence ID" value="QMO38781.1"/>
    <property type="molecule type" value="Genomic_DNA"/>
</dbReference>
<dbReference type="RefSeq" id="WP_021555958.1">
    <property type="nucleotide sequence ID" value="NZ_BFWG01000049.1"/>
</dbReference>
<protein>
    <submittedName>
        <fullName evidence="1">Uncharacterized protein</fullName>
    </submittedName>
</protein>
<reference evidence="1 9" key="2">
    <citation type="submission" date="2019-04" db="EMBL/GenBank/DDBJ databases">
        <authorList>
            <consortium name="NARMS: The National Antimicrobial Resistance Monitoring System"/>
        </authorList>
    </citation>
    <scope>NUCLEOTIDE SEQUENCE [LARGE SCALE GENOMIC DNA]</scope>
    <source>
        <strain evidence="1 9">FSIS11919500</strain>
    </source>
</reference>
<reference evidence="5 6" key="1">
    <citation type="submission" date="2018-06" db="EMBL/GenBank/DDBJ databases">
        <authorList>
            <consortium name="Pathogen Informatics"/>
            <person name="Doyle S."/>
        </authorList>
    </citation>
    <scope>NUCLEOTIDE SEQUENCE [LARGE SCALE GENOMIC DNA]</scope>
    <source>
        <strain evidence="5 6">NCTC10418</strain>
    </source>
</reference>
<evidence type="ECO:0000313" key="9">
    <source>
        <dbReference type="Proteomes" id="UP000531916"/>
    </source>
</evidence>
<proteinExistence type="predicted"/>
<dbReference type="EMBL" id="AASEPP010000141">
    <property type="protein sequence ID" value="EFC2249687.1"/>
    <property type="molecule type" value="Genomic_DNA"/>
</dbReference>
<evidence type="ECO:0000313" key="8">
    <source>
        <dbReference type="Proteomes" id="UP000514754"/>
    </source>
</evidence>
<dbReference type="AlphaFoldDB" id="A0A0Q3EJN0"/>
<sequence>MTKFLDRIAVVSGKFMQMQSQPTLEQTSNNKITTDANGNATLNMRNKQVQSAMLARMRELAAKR</sequence>
<evidence type="ECO:0000313" key="7">
    <source>
        <dbReference type="Proteomes" id="UP000514533"/>
    </source>
</evidence>
<dbReference type="EMBL" id="CP055981">
    <property type="protein sequence ID" value="QMS36492.1"/>
    <property type="molecule type" value="Genomic_DNA"/>
</dbReference>
<name>A0A0Q3EJN0_ECOLX</name>